<feature type="chain" id="PRO_5017468583" description="Lipoprotein" evidence="1">
    <location>
        <begin position="20"/>
        <end position="165"/>
    </location>
</feature>
<organism evidence="2 3">
    <name type="scientific">Roseovarius spongiae</name>
    <dbReference type="NCBI Taxonomy" id="2320272"/>
    <lineage>
        <taxon>Bacteria</taxon>
        <taxon>Pseudomonadati</taxon>
        <taxon>Pseudomonadota</taxon>
        <taxon>Alphaproteobacteria</taxon>
        <taxon>Rhodobacterales</taxon>
        <taxon>Roseobacteraceae</taxon>
        <taxon>Roseovarius</taxon>
    </lineage>
</organism>
<evidence type="ECO:0000313" key="3">
    <source>
        <dbReference type="Proteomes" id="UP000281128"/>
    </source>
</evidence>
<gene>
    <name evidence="2" type="ORF">D6850_11625</name>
</gene>
<dbReference type="PROSITE" id="PS51257">
    <property type="entry name" value="PROKAR_LIPOPROTEIN"/>
    <property type="match status" value="1"/>
</dbReference>
<dbReference type="RefSeq" id="WP_121167093.1">
    <property type="nucleotide sequence ID" value="NZ_RAPE01000003.1"/>
</dbReference>
<evidence type="ECO:0008006" key="4">
    <source>
        <dbReference type="Google" id="ProtNLM"/>
    </source>
</evidence>
<proteinExistence type="predicted"/>
<evidence type="ECO:0000313" key="2">
    <source>
        <dbReference type="EMBL" id="RKF13842.1"/>
    </source>
</evidence>
<dbReference type="Proteomes" id="UP000281128">
    <property type="component" value="Unassembled WGS sequence"/>
</dbReference>
<accession>A0A3A8ARW4</accession>
<name>A0A3A8ARW4_9RHOB</name>
<sequence length="165" mass="17895">MIPRILLCLSLLAPVPASALSCLPHDVAATFQRVNDAEEVYVGVLGTLTFDESRLPVVDMEQQQNIPPETKIPARIKGHTLSAEGFVTAFARDVTLNVQCAGPWCAKPQSGTLYLGFLRKENGDYSLSINPCGGDAFADPNRVMRETVRRCFAGGECEPAAEFPQ</sequence>
<evidence type="ECO:0000256" key="1">
    <source>
        <dbReference type="SAM" id="SignalP"/>
    </source>
</evidence>
<dbReference type="EMBL" id="RAPE01000003">
    <property type="protein sequence ID" value="RKF13842.1"/>
    <property type="molecule type" value="Genomic_DNA"/>
</dbReference>
<comment type="caution">
    <text evidence="2">The sequence shown here is derived from an EMBL/GenBank/DDBJ whole genome shotgun (WGS) entry which is preliminary data.</text>
</comment>
<keyword evidence="3" id="KW-1185">Reference proteome</keyword>
<dbReference type="AlphaFoldDB" id="A0A3A8ARW4"/>
<keyword evidence="1" id="KW-0732">Signal</keyword>
<protein>
    <recommendedName>
        <fullName evidence="4">Lipoprotein</fullName>
    </recommendedName>
</protein>
<reference evidence="2 3" key="1">
    <citation type="submission" date="2018-09" db="EMBL/GenBank/DDBJ databases">
        <title>Roseovarius spongiae sp. nov., isolated from a marine sponge.</title>
        <authorList>
            <person name="Zhuang L."/>
            <person name="Luo L."/>
        </authorList>
    </citation>
    <scope>NUCLEOTIDE SEQUENCE [LARGE SCALE GENOMIC DNA]</scope>
    <source>
        <strain evidence="2 3">HN-E21</strain>
    </source>
</reference>
<dbReference type="OrthoDB" id="8451541at2"/>
<feature type="signal peptide" evidence="1">
    <location>
        <begin position="1"/>
        <end position="19"/>
    </location>
</feature>